<dbReference type="PANTHER" id="PTHR43341">
    <property type="entry name" value="AMINO ACID PERMEASE"/>
    <property type="match status" value="1"/>
</dbReference>
<keyword evidence="6 8" id="KW-0472">Membrane</keyword>
<feature type="transmembrane region" description="Helical" evidence="8">
    <location>
        <begin position="77"/>
        <end position="95"/>
    </location>
</feature>
<name>A0A0P7ACI7_9HYPO</name>
<evidence type="ECO:0000256" key="8">
    <source>
        <dbReference type="SAM" id="Phobius"/>
    </source>
</evidence>
<evidence type="ECO:0000313" key="10">
    <source>
        <dbReference type="EMBL" id="KPM34999.1"/>
    </source>
</evidence>
<feature type="transmembrane region" description="Helical" evidence="8">
    <location>
        <begin position="331"/>
        <end position="353"/>
    </location>
</feature>
<keyword evidence="11" id="KW-1185">Reference proteome</keyword>
<dbReference type="GO" id="GO:0016020">
    <property type="term" value="C:membrane"/>
    <property type="evidence" value="ECO:0007669"/>
    <property type="project" value="UniProtKB-SubCell"/>
</dbReference>
<feature type="transmembrane region" description="Helical" evidence="8">
    <location>
        <begin position="403"/>
        <end position="424"/>
    </location>
</feature>
<feature type="region of interest" description="Disordered" evidence="7">
    <location>
        <begin position="1"/>
        <end position="36"/>
    </location>
</feature>
<keyword evidence="5 8" id="KW-1133">Transmembrane helix</keyword>
<feature type="transmembrane region" description="Helical" evidence="8">
    <location>
        <begin position="48"/>
        <end position="65"/>
    </location>
</feature>
<dbReference type="PANTHER" id="PTHR43341:SF37">
    <property type="entry name" value="AMINO ACID TRANSPORTER (EUROFUNG)"/>
    <property type="match status" value="1"/>
</dbReference>
<evidence type="ECO:0000259" key="9">
    <source>
        <dbReference type="Pfam" id="PF00324"/>
    </source>
</evidence>
<dbReference type="OrthoDB" id="3900342at2759"/>
<dbReference type="EMBL" id="LKCW01000282">
    <property type="protein sequence ID" value="KPM34999.1"/>
    <property type="molecule type" value="Genomic_DNA"/>
</dbReference>
<feature type="transmembrane region" description="Helical" evidence="8">
    <location>
        <begin position="190"/>
        <end position="211"/>
    </location>
</feature>
<evidence type="ECO:0000256" key="4">
    <source>
        <dbReference type="ARBA" id="ARBA00022970"/>
    </source>
</evidence>
<dbReference type="GO" id="GO:0015171">
    <property type="term" value="F:amino acid transmembrane transporter activity"/>
    <property type="evidence" value="ECO:0007669"/>
    <property type="project" value="TreeGrafter"/>
</dbReference>
<keyword evidence="4" id="KW-0029">Amino-acid transport</keyword>
<dbReference type="Pfam" id="PF00324">
    <property type="entry name" value="AA_permease"/>
    <property type="match status" value="1"/>
</dbReference>
<feature type="transmembrane region" description="Helical" evidence="8">
    <location>
        <begin position="156"/>
        <end position="178"/>
    </location>
</feature>
<feature type="transmembrane region" description="Helical" evidence="8">
    <location>
        <begin position="374"/>
        <end position="391"/>
    </location>
</feature>
<proteinExistence type="predicted"/>
<evidence type="ECO:0000256" key="6">
    <source>
        <dbReference type="ARBA" id="ARBA00023136"/>
    </source>
</evidence>
<organism evidence="10 11">
    <name type="scientific">Neonectria ditissima</name>
    <dbReference type="NCBI Taxonomy" id="78410"/>
    <lineage>
        <taxon>Eukaryota</taxon>
        <taxon>Fungi</taxon>
        <taxon>Dikarya</taxon>
        <taxon>Ascomycota</taxon>
        <taxon>Pezizomycotina</taxon>
        <taxon>Sordariomycetes</taxon>
        <taxon>Hypocreomycetidae</taxon>
        <taxon>Hypocreales</taxon>
        <taxon>Nectriaceae</taxon>
        <taxon>Neonectria</taxon>
    </lineage>
</organism>
<keyword evidence="2" id="KW-0813">Transport</keyword>
<dbReference type="InterPro" id="IPR004841">
    <property type="entry name" value="AA-permease/SLC12A_dom"/>
</dbReference>
<dbReference type="STRING" id="78410.A0A0P7ACI7"/>
<feature type="domain" description="Amino acid permease/ SLC12A" evidence="9">
    <location>
        <begin position="47"/>
        <end position="503"/>
    </location>
</feature>
<comment type="subcellular location">
    <subcellularLocation>
        <location evidence="1">Membrane</location>
        <topology evidence="1">Multi-pass membrane protein</topology>
    </subcellularLocation>
</comment>
<feature type="transmembrane region" description="Helical" evidence="8">
    <location>
        <begin position="445"/>
        <end position="470"/>
    </location>
</feature>
<dbReference type="Gene3D" id="1.20.1740.10">
    <property type="entry name" value="Amino acid/polyamine transporter I"/>
    <property type="match status" value="1"/>
</dbReference>
<accession>A0A0P7ACI7</accession>
<dbReference type="AlphaFoldDB" id="A0A0P7ACI7"/>
<evidence type="ECO:0000256" key="3">
    <source>
        <dbReference type="ARBA" id="ARBA00022692"/>
    </source>
</evidence>
<gene>
    <name evidence="10" type="ORF">AK830_g11566</name>
</gene>
<reference evidence="10 11" key="1">
    <citation type="submission" date="2015-09" db="EMBL/GenBank/DDBJ databases">
        <title>Draft genome of a European isolate of the apple canker pathogen Neonectria ditissima.</title>
        <authorList>
            <person name="Gomez-Cortecero A."/>
            <person name="Harrison R.J."/>
            <person name="Armitage A.D."/>
        </authorList>
    </citation>
    <scope>NUCLEOTIDE SEQUENCE [LARGE SCALE GENOMIC DNA]</scope>
    <source>
        <strain evidence="10 11">R09/05</strain>
    </source>
</reference>
<comment type="caution">
    <text evidence="10">The sequence shown here is derived from an EMBL/GenBank/DDBJ whole genome shotgun (WGS) entry which is preliminary data.</text>
</comment>
<dbReference type="Proteomes" id="UP000050424">
    <property type="component" value="Unassembled WGS sequence"/>
</dbReference>
<dbReference type="PROSITE" id="PS00218">
    <property type="entry name" value="AMINO_ACID_PERMEASE_1"/>
    <property type="match status" value="1"/>
</dbReference>
<feature type="transmembrane region" description="Helical" evidence="8">
    <location>
        <begin position="482"/>
        <end position="499"/>
    </location>
</feature>
<dbReference type="InterPro" id="IPR050524">
    <property type="entry name" value="APC_YAT"/>
</dbReference>
<evidence type="ECO:0000313" key="11">
    <source>
        <dbReference type="Proteomes" id="UP000050424"/>
    </source>
</evidence>
<protein>
    <recommendedName>
        <fullName evidence="9">Amino acid permease/ SLC12A domain-containing protein</fullName>
    </recommendedName>
</protein>
<feature type="transmembrane region" description="Helical" evidence="8">
    <location>
        <begin position="272"/>
        <end position="293"/>
    </location>
</feature>
<feature type="compositionally biased region" description="Basic and acidic residues" evidence="7">
    <location>
        <begin position="24"/>
        <end position="36"/>
    </location>
</feature>
<evidence type="ECO:0000256" key="2">
    <source>
        <dbReference type="ARBA" id="ARBA00022448"/>
    </source>
</evidence>
<dbReference type="PIRSF" id="PIRSF006060">
    <property type="entry name" value="AA_transporter"/>
    <property type="match status" value="1"/>
</dbReference>
<evidence type="ECO:0000256" key="7">
    <source>
        <dbReference type="SAM" id="MobiDB-lite"/>
    </source>
</evidence>
<dbReference type="InterPro" id="IPR004840">
    <property type="entry name" value="Amino_acid_permease_CS"/>
</dbReference>
<evidence type="ECO:0000256" key="5">
    <source>
        <dbReference type="ARBA" id="ARBA00022989"/>
    </source>
</evidence>
<sequence>MSDPIEKSGPVPDAIQQDCEQAPDDEKAPLADHGAESQLHRRLGTRHLTMIGLGGSIGMGLWLGSGSSLSAAGPASLFLGYLLTGTMIWAVSHSIGEMAIMYPVPSAFVQWTNKFVDPAAGFALGWAYTFAYWISIANELQGIVTVLSFWTTAVPVAAWVTIFWAVIIGVNIGAVKLFAEIEVVASTIKFGFIFVVIISGIVLSAGGGPKGGFPPVEGGRMGFEFWNSTPFINGAKGFFSIMPVCIFALAGSESSSLVASETSNPRRSVPHAVTSIWVRLALFYIMGGLIVTINVSPTDPNLFGGSGTNASPFVIMYKNCGVMPLAHMMNAVIFISVLSTGTISGYGASRVLLGLSQIGMAPKVLQKTDSWGRPWYGLVPTLIIGGGLSYINISNSGAKVFTWFSNLSSLFTLFGWAMICLSHIRMRHAWKVQGRDHANLPWQSWAFPYAAYWGLTCCFILLIILLYLAISPLSGDPSATHFFSSYVSAIAIFVLYAGAKIYYGGRRWVDVAEIDIDASRRFYQDEQLEDAGRKKNAVIEGIRSAIW</sequence>
<evidence type="ECO:0000256" key="1">
    <source>
        <dbReference type="ARBA" id="ARBA00004141"/>
    </source>
</evidence>
<keyword evidence="3 8" id="KW-0812">Transmembrane</keyword>
<feature type="transmembrane region" description="Helical" evidence="8">
    <location>
        <begin position="115"/>
        <end position="136"/>
    </location>
</feature>
<dbReference type="FunFam" id="1.20.1740.10:FF:000070">
    <property type="entry name" value="Amino acid transporter (Eurofung)"/>
    <property type="match status" value="1"/>
</dbReference>